<dbReference type="RefSeq" id="WP_012185497.1">
    <property type="nucleotide sequence ID" value="NC_009954.1"/>
</dbReference>
<keyword evidence="3" id="KW-1185">Reference proteome</keyword>
<keyword evidence="2" id="KW-0413">Isomerase</keyword>
<dbReference type="eggNOG" id="arCOG01902">
    <property type="taxonomic scope" value="Archaea"/>
</dbReference>
<dbReference type="PANTHER" id="PTHR12110:SF41">
    <property type="entry name" value="INOSOSE DEHYDRATASE"/>
    <property type="match status" value="1"/>
</dbReference>
<dbReference type="PANTHER" id="PTHR12110">
    <property type="entry name" value="HYDROXYPYRUVATE ISOMERASE"/>
    <property type="match status" value="1"/>
</dbReference>
<name>A8MBT4_CALMQ</name>
<dbReference type="STRING" id="397948.Cmaq_0432"/>
<evidence type="ECO:0000313" key="2">
    <source>
        <dbReference type="EMBL" id="ABW01277.1"/>
    </source>
</evidence>
<dbReference type="GO" id="GO:0016853">
    <property type="term" value="F:isomerase activity"/>
    <property type="evidence" value="ECO:0007669"/>
    <property type="project" value="UniProtKB-KW"/>
</dbReference>
<dbReference type="Pfam" id="PF01261">
    <property type="entry name" value="AP_endonuc_2"/>
    <property type="match status" value="1"/>
</dbReference>
<dbReference type="EMBL" id="CP000852">
    <property type="protein sequence ID" value="ABW01277.1"/>
    <property type="molecule type" value="Genomic_DNA"/>
</dbReference>
<dbReference type="SUPFAM" id="SSF51658">
    <property type="entry name" value="Xylose isomerase-like"/>
    <property type="match status" value="1"/>
</dbReference>
<evidence type="ECO:0000313" key="3">
    <source>
        <dbReference type="Proteomes" id="UP000001137"/>
    </source>
</evidence>
<reference evidence="2 3" key="1">
    <citation type="submission" date="2007-10" db="EMBL/GenBank/DDBJ databases">
        <title>Complete sequence of Caldivirga maquilingensis IC-167.</title>
        <authorList>
            <consortium name="US DOE Joint Genome Institute"/>
            <person name="Copeland A."/>
            <person name="Lucas S."/>
            <person name="Lapidus A."/>
            <person name="Barry K."/>
            <person name="Glavina del Rio T."/>
            <person name="Dalin E."/>
            <person name="Tice H."/>
            <person name="Pitluck S."/>
            <person name="Saunders E."/>
            <person name="Brettin T."/>
            <person name="Bruce D."/>
            <person name="Detter J.C."/>
            <person name="Han C."/>
            <person name="Schmutz J."/>
            <person name="Larimer F."/>
            <person name="Land M."/>
            <person name="Hauser L."/>
            <person name="Kyrpides N."/>
            <person name="Ivanova N."/>
            <person name="Biddle J.F."/>
            <person name="Zhang Z."/>
            <person name="Fitz-Gibbon S.T."/>
            <person name="Lowe T.M."/>
            <person name="Saltikov C."/>
            <person name="House C.H."/>
            <person name="Richardson P."/>
        </authorList>
    </citation>
    <scope>NUCLEOTIDE SEQUENCE [LARGE SCALE GENOMIC DNA]</scope>
    <source>
        <strain evidence="3">ATCC 700844 / DSM 13496 / JCM 10307 / IC-167</strain>
    </source>
</reference>
<protein>
    <submittedName>
        <fullName evidence="2">Xylose isomerase domain protein TIM barrel</fullName>
    </submittedName>
</protein>
<accession>A8MBT4</accession>
<dbReference type="InterPro" id="IPR050312">
    <property type="entry name" value="IolE/XylAMocC-like"/>
</dbReference>
<organism evidence="2 3">
    <name type="scientific">Caldivirga maquilingensis (strain ATCC 700844 / DSM 13496 / JCM 10307 / IC-167)</name>
    <dbReference type="NCBI Taxonomy" id="397948"/>
    <lineage>
        <taxon>Archaea</taxon>
        <taxon>Thermoproteota</taxon>
        <taxon>Thermoprotei</taxon>
        <taxon>Thermoproteales</taxon>
        <taxon>Thermoproteaceae</taxon>
        <taxon>Caldivirga</taxon>
    </lineage>
</organism>
<dbReference type="InterPro" id="IPR036237">
    <property type="entry name" value="Xyl_isomerase-like_sf"/>
</dbReference>
<evidence type="ECO:0000259" key="1">
    <source>
        <dbReference type="Pfam" id="PF01261"/>
    </source>
</evidence>
<dbReference type="Gene3D" id="3.20.20.150">
    <property type="entry name" value="Divalent-metal-dependent TIM barrel enzymes"/>
    <property type="match status" value="1"/>
</dbReference>
<dbReference type="HOGENOM" id="CLU_059523_1_2_2"/>
<gene>
    <name evidence="2" type="ordered locus">Cmaq_0432</name>
</gene>
<dbReference type="GeneID" id="5709750"/>
<dbReference type="OrthoDB" id="165864at2157"/>
<feature type="domain" description="Xylose isomerase-like TIM barrel" evidence="1">
    <location>
        <begin position="25"/>
        <end position="252"/>
    </location>
</feature>
<dbReference type="Proteomes" id="UP000001137">
    <property type="component" value="Chromosome"/>
</dbReference>
<proteinExistence type="predicted"/>
<dbReference type="InterPro" id="IPR013022">
    <property type="entry name" value="Xyl_isomerase-like_TIM-brl"/>
</dbReference>
<dbReference type="KEGG" id="cma:Cmaq_0432"/>
<dbReference type="AlphaFoldDB" id="A8MBT4"/>
<sequence length="258" mass="29251">MASLKIALQLYSLRDDMPKDPFGTVKAVAEAGFDGVEFAGFYGKSALEWREFLDKLSLEVAGAHIGVGGFIGDELNKTIEYNRLLWNRNLVIPGVPEEWRRGKAGWLRFAGMLNDWSRVLRAYGMRIGYHNHWLEFQPIEGELPFHLIFSNTDSSVMVQIDIGHAYRAGLSNSDIVELIKRYGGRVVSVHVKDYSKEKGYNLAVGEGELNWPEILSALRKYGGTEWLIIENEEYPYKPPIETVKVSIRNLRNILSTVS</sequence>